<name>A0A183HZI7_9BILA</name>
<evidence type="ECO:0000313" key="1">
    <source>
        <dbReference type="EMBL" id="VDP12427.1"/>
    </source>
</evidence>
<proteinExistence type="predicted"/>
<keyword evidence="2" id="KW-1185">Reference proteome</keyword>
<organism evidence="3">
    <name type="scientific">Onchocerca flexuosa</name>
    <dbReference type="NCBI Taxonomy" id="387005"/>
    <lineage>
        <taxon>Eukaryota</taxon>
        <taxon>Metazoa</taxon>
        <taxon>Ecdysozoa</taxon>
        <taxon>Nematoda</taxon>
        <taxon>Chromadorea</taxon>
        <taxon>Rhabditida</taxon>
        <taxon>Spirurina</taxon>
        <taxon>Spiruromorpha</taxon>
        <taxon>Filarioidea</taxon>
        <taxon>Onchocercidae</taxon>
        <taxon>Onchocerca</taxon>
    </lineage>
</organism>
<accession>A0A183HZI7</accession>
<dbReference type="AlphaFoldDB" id="A0A183HZI7"/>
<reference evidence="3" key="1">
    <citation type="submission" date="2016-06" db="UniProtKB">
        <authorList>
            <consortium name="WormBaseParasite"/>
        </authorList>
    </citation>
    <scope>IDENTIFICATION</scope>
</reference>
<dbReference type="WBParaSite" id="OFLC_0001290001-mRNA-1">
    <property type="protein sequence ID" value="OFLC_0001290001-mRNA-1"/>
    <property type="gene ID" value="OFLC_0001290001"/>
</dbReference>
<dbReference type="EMBL" id="UZAJ01039968">
    <property type="protein sequence ID" value="VDP12427.1"/>
    <property type="molecule type" value="Genomic_DNA"/>
</dbReference>
<gene>
    <name evidence="1" type="ORF">OFLC_LOCUS12899</name>
</gene>
<sequence>MGKLFVLWNVNSNPFLQTHDFRYEKWSFDVKYHLGWEFIYSCCSIIMTLGDYDLDRFVIVSSITFIRLKRPAPNTHNLERLLRHIIIT</sequence>
<reference evidence="1 2" key="2">
    <citation type="submission" date="2018-11" db="EMBL/GenBank/DDBJ databases">
        <authorList>
            <consortium name="Pathogen Informatics"/>
        </authorList>
    </citation>
    <scope>NUCLEOTIDE SEQUENCE [LARGE SCALE GENOMIC DNA]</scope>
</reference>
<protein>
    <submittedName>
        <fullName evidence="3">Neur_chan_LBD domain-containing protein</fullName>
    </submittedName>
</protein>
<evidence type="ECO:0000313" key="3">
    <source>
        <dbReference type="WBParaSite" id="OFLC_0001290001-mRNA-1"/>
    </source>
</evidence>
<evidence type="ECO:0000313" key="2">
    <source>
        <dbReference type="Proteomes" id="UP000267606"/>
    </source>
</evidence>
<dbReference type="Proteomes" id="UP000267606">
    <property type="component" value="Unassembled WGS sequence"/>
</dbReference>